<sequence>MTRRAPRILLLFSDDSTLIFATRMRSLLRDADAPAEIVMGAYLPETALSDRQLRQFIPDGRYEILDKPALAEALMGGRYAAIVTSRVYGHLDFLLSKALNRQKAGRARVIAFLGGLDFFPHRGMRNRRNCDAVYLFPRSTCDRFRNTEVRPATPELAAWPHVGFGHPAFLYPHKTPAASLPETGDIYFFTQALSPSTARARLHMLRVMAAIARRNPDRTVWIKLRHLPDENTRHLHRERHDYPSLAEQVPDLPANLKLTACTMDQAMRNAALGITCTSTAAIDLLREGVPTIIHLDYLDRALDPLVAPMQRLFEHSNLIRPLEDLLHLRFAPPDPGWLSRMFCPPDLGADVLRVLDTLNAPARRQTAPRRKKTPAAMQL</sequence>
<proteinExistence type="predicted"/>
<name>A0A1X6Z466_9RHOB</name>
<protein>
    <submittedName>
        <fullName evidence="1">Uncharacterized protein</fullName>
    </submittedName>
</protein>
<evidence type="ECO:0000313" key="1">
    <source>
        <dbReference type="EMBL" id="SLN40427.1"/>
    </source>
</evidence>
<organism evidence="1 2">
    <name type="scientific">Roseovarius halotolerans</name>
    <dbReference type="NCBI Taxonomy" id="505353"/>
    <lineage>
        <taxon>Bacteria</taxon>
        <taxon>Pseudomonadati</taxon>
        <taxon>Pseudomonadota</taxon>
        <taxon>Alphaproteobacteria</taxon>
        <taxon>Rhodobacterales</taxon>
        <taxon>Roseobacteraceae</taxon>
        <taxon>Roseovarius</taxon>
    </lineage>
</organism>
<keyword evidence="2" id="KW-1185">Reference proteome</keyword>
<dbReference type="Pfam" id="PF20471">
    <property type="entry name" value="DUF6716"/>
    <property type="match status" value="1"/>
</dbReference>
<dbReference type="RefSeq" id="WP_085817725.1">
    <property type="nucleotide sequence ID" value="NZ_FWFU01000002.1"/>
</dbReference>
<accession>A0A1X6Z466</accession>
<dbReference type="AlphaFoldDB" id="A0A1X6Z466"/>
<reference evidence="1 2" key="1">
    <citation type="submission" date="2017-03" db="EMBL/GenBank/DDBJ databases">
        <authorList>
            <person name="Afonso C.L."/>
            <person name="Miller P.J."/>
            <person name="Scott M.A."/>
            <person name="Spackman E."/>
            <person name="Goraichik I."/>
            <person name="Dimitrov K.M."/>
            <person name="Suarez D.L."/>
            <person name="Swayne D.E."/>
        </authorList>
    </citation>
    <scope>NUCLEOTIDE SEQUENCE [LARGE SCALE GENOMIC DNA]</scope>
    <source>
        <strain evidence="1 2">CECT 8110</strain>
    </source>
</reference>
<dbReference type="OrthoDB" id="7843021at2"/>
<dbReference type="Proteomes" id="UP000193207">
    <property type="component" value="Unassembled WGS sequence"/>
</dbReference>
<dbReference type="InterPro" id="IPR046561">
    <property type="entry name" value="DUF6716"/>
</dbReference>
<dbReference type="EMBL" id="FWFU01000002">
    <property type="protein sequence ID" value="SLN40427.1"/>
    <property type="molecule type" value="Genomic_DNA"/>
</dbReference>
<evidence type="ECO:0000313" key="2">
    <source>
        <dbReference type="Proteomes" id="UP000193207"/>
    </source>
</evidence>
<gene>
    <name evidence="1" type="ORF">ROH8110_02162</name>
</gene>